<dbReference type="STRING" id="873513.HMPREF6485_0634"/>
<dbReference type="AlphaFoldDB" id="E6K4L6"/>
<name>E6K4L6_9BACT</name>
<keyword evidence="1" id="KW-0812">Transmembrane</keyword>
<dbReference type="Proteomes" id="UP000003112">
    <property type="component" value="Unassembled WGS sequence"/>
</dbReference>
<reference evidence="2 3" key="1">
    <citation type="submission" date="2010-10" db="EMBL/GenBank/DDBJ databases">
        <authorList>
            <person name="Muzny D."/>
            <person name="Qin X."/>
            <person name="Deng J."/>
            <person name="Jiang H."/>
            <person name="Liu Y."/>
            <person name="Qu J."/>
            <person name="Song X.-Z."/>
            <person name="Zhang L."/>
            <person name="Thornton R."/>
            <person name="Coyle M."/>
            <person name="Francisco L."/>
            <person name="Jackson L."/>
            <person name="Javaid M."/>
            <person name="Korchina V."/>
            <person name="Kovar C."/>
            <person name="Mata R."/>
            <person name="Mathew T."/>
            <person name="Ngo R."/>
            <person name="Nguyen L."/>
            <person name="Nguyen N."/>
            <person name="Okwuonu G."/>
            <person name="Ongeri F."/>
            <person name="Pham C."/>
            <person name="Simmons D."/>
            <person name="Wilczek-Boney K."/>
            <person name="Hale W."/>
            <person name="Jakkamsetti A."/>
            <person name="Pham P."/>
            <person name="Ruth R."/>
            <person name="San Lucas F."/>
            <person name="Warren J."/>
            <person name="Zhang J."/>
            <person name="Zhao Z."/>
            <person name="Zhou C."/>
            <person name="Zhu D."/>
            <person name="Lee S."/>
            <person name="Bess C."/>
            <person name="Blankenburg K."/>
            <person name="Forbes L."/>
            <person name="Fu Q."/>
            <person name="Gubbala S."/>
            <person name="Hirani K."/>
            <person name="Jayaseelan J.C."/>
            <person name="Lara F."/>
            <person name="Munidasa M."/>
            <person name="Palculict T."/>
            <person name="Patil S."/>
            <person name="Pu L.-L."/>
            <person name="Saada N."/>
            <person name="Tang L."/>
            <person name="Weissenberger G."/>
            <person name="Zhu Y."/>
            <person name="Hemphill L."/>
            <person name="Shang Y."/>
            <person name="Youmans B."/>
            <person name="Ayvaz T."/>
            <person name="Ross M."/>
            <person name="Santibanez J."/>
            <person name="Aqrawi P."/>
            <person name="Gross S."/>
            <person name="Joshi V."/>
            <person name="Fowler G."/>
            <person name="Nazareth L."/>
            <person name="Reid J."/>
            <person name="Worley K."/>
            <person name="Petrosino J."/>
            <person name="Highlander S."/>
            <person name="Gibbs R."/>
        </authorList>
    </citation>
    <scope>NUCLEOTIDE SEQUENCE [LARGE SCALE GENOMIC DNA]</scope>
    <source>
        <strain evidence="2 3">ATCC 33574</strain>
    </source>
</reference>
<accession>E6K4L6</accession>
<keyword evidence="1" id="KW-0472">Membrane</keyword>
<evidence type="ECO:0000313" key="3">
    <source>
        <dbReference type="Proteomes" id="UP000003112"/>
    </source>
</evidence>
<organism evidence="2 3">
    <name type="scientific">Segatella buccae ATCC 33574</name>
    <dbReference type="NCBI Taxonomy" id="873513"/>
    <lineage>
        <taxon>Bacteria</taxon>
        <taxon>Pseudomonadati</taxon>
        <taxon>Bacteroidota</taxon>
        <taxon>Bacteroidia</taxon>
        <taxon>Bacteroidales</taxon>
        <taxon>Prevotellaceae</taxon>
        <taxon>Segatella</taxon>
    </lineage>
</organism>
<keyword evidence="1" id="KW-1133">Transmembrane helix</keyword>
<keyword evidence="3" id="KW-1185">Reference proteome</keyword>
<evidence type="ECO:0000313" key="2">
    <source>
        <dbReference type="EMBL" id="EFU31519.1"/>
    </source>
</evidence>
<sequence length="52" mass="5995">MLTVHLNINVISEYQPAVVQALATDILFCQFLFVYSGCAIYIKRVCDGFFYR</sequence>
<dbReference type="EMBL" id="AEPD01000012">
    <property type="protein sequence ID" value="EFU31519.1"/>
    <property type="molecule type" value="Genomic_DNA"/>
</dbReference>
<dbReference type="HOGENOM" id="CLU_3083156_0_0_10"/>
<proteinExistence type="predicted"/>
<feature type="transmembrane region" description="Helical" evidence="1">
    <location>
        <begin position="20"/>
        <end position="42"/>
    </location>
</feature>
<evidence type="ECO:0000256" key="1">
    <source>
        <dbReference type="SAM" id="Phobius"/>
    </source>
</evidence>
<gene>
    <name evidence="2" type="ORF">HMPREF6485_0634</name>
</gene>
<protein>
    <submittedName>
        <fullName evidence="2">Uncharacterized protein</fullName>
    </submittedName>
</protein>
<comment type="caution">
    <text evidence="2">The sequence shown here is derived from an EMBL/GenBank/DDBJ whole genome shotgun (WGS) entry which is preliminary data.</text>
</comment>